<keyword evidence="3" id="KW-1185">Reference proteome</keyword>
<dbReference type="AlphaFoldDB" id="A0A2Z6RGQ1"/>
<evidence type="ECO:0000313" key="3">
    <source>
        <dbReference type="Proteomes" id="UP000247702"/>
    </source>
</evidence>
<reference evidence="2" key="2">
    <citation type="submission" date="2019-10" db="EMBL/GenBank/DDBJ databases">
        <title>Conservation and host-specific expression of non-tandemly repeated heterogenous ribosome RNA gene in arbuscular mycorrhizal fungi.</title>
        <authorList>
            <person name="Maeda T."/>
            <person name="Kobayashi Y."/>
            <person name="Nakagawa T."/>
            <person name="Ezawa T."/>
            <person name="Yamaguchi K."/>
            <person name="Bino T."/>
            <person name="Nishimoto Y."/>
            <person name="Shigenobu S."/>
            <person name="Kawaguchi M."/>
        </authorList>
    </citation>
    <scope>NUCLEOTIDE SEQUENCE</scope>
    <source>
        <strain evidence="2">HR1</strain>
    </source>
</reference>
<dbReference type="Proteomes" id="UP000615446">
    <property type="component" value="Unassembled WGS sequence"/>
</dbReference>
<dbReference type="EMBL" id="BEXD01003112">
    <property type="protein sequence ID" value="GBC00233.1"/>
    <property type="molecule type" value="Genomic_DNA"/>
</dbReference>
<gene>
    <name evidence="2" type="ORF">RCL2_001339900</name>
    <name evidence="1" type="ORF">RclHR1_00380001</name>
</gene>
<comment type="caution">
    <text evidence="1">The sequence shown here is derived from an EMBL/GenBank/DDBJ whole genome shotgun (WGS) entry which is preliminary data.</text>
</comment>
<protein>
    <submittedName>
        <fullName evidence="1">Uncharacterized protein</fullName>
    </submittedName>
</protein>
<name>A0A2Z6RGQ1_9GLOM</name>
<sequence>MRKENSVVQTISVRYITLLCHKLVHGLRHKRADSYQEITIEHYFSYNEPPSEFTECRTKRHVNFSGEVFSDDIYKNVNREDREEQFADVEEIMTCWQAVVSSLRNPSYGFNKQRTMQKHHI</sequence>
<dbReference type="EMBL" id="BLAL01000160">
    <property type="protein sequence ID" value="GES86344.1"/>
    <property type="molecule type" value="Genomic_DNA"/>
</dbReference>
<evidence type="ECO:0000313" key="1">
    <source>
        <dbReference type="EMBL" id="GBC00233.1"/>
    </source>
</evidence>
<dbReference type="OrthoDB" id="2456149at2759"/>
<reference evidence="1 3" key="1">
    <citation type="submission" date="2017-11" db="EMBL/GenBank/DDBJ databases">
        <title>The genome of Rhizophagus clarus HR1 reveals common genetic basis of auxotrophy among arbuscular mycorrhizal fungi.</title>
        <authorList>
            <person name="Kobayashi Y."/>
        </authorList>
    </citation>
    <scope>NUCLEOTIDE SEQUENCE [LARGE SCALE GENOMIC DNA]</scope>
    <source>
        <strain evidence="1 3">HR1</strain>
    </source>
</reference>
<organism evidence="1 3">
    <name type="scientific">Rhizophagus clarus</name>
    <dbReference type="NCBI Taxonomy" id="94130"/>
    <lineage>
        <taxon>Eukaryota</taxon>
        <taxon>Fungi</taxon>
        <taxon>Fungi incertae sedis</taxon>
        <taxon>Mucoromycota</taxon>
        <taxon>Glomeromycotina</taxon>
        <taxon>Glomeromycetes</taxon>
        <taxon>Glomerales</taxon>
        <taxon>Glomeraceae</taxon>
        <taxon>Rhizophagus</taxon>
    </lineage>
</organism>
<accession>A0A2Z6RGQ1</accession>
<evidence type="ECO:0000313" key="2">
    <source>
        <dbReference type="EMBL" id="GES86344.1"/>
    </source>
</evidence>
<dbReference type="Proteomes" id="UP000247702">
    <property type="component" value="Unassembled WGS sequence"/>
</dbReference>
<proteinExistence type="predicted"/>